<evidence type="ECO:0000313" key="13">
    <source>
        <dbReference type="Proteomes" id="UP000265120"/>
    </source>
</evidence>
<dbReference type="Ensembl" id="ENSCSET00000006116.1">
    <property type="protein sequence ID" value="ENSCSEP00000006051.1"/>
    <property type="gene ID" value="ENSCSEG00000003894.1"/>
</dbReference>
<keyword evidence="5" id="KW-0677">Repeat</keyword>
<evidence type="ECO:0000256" key="9">
    <source>
        <dbReference type="ARBA" id="ARBA00023136"/>
    </source>
</evidence>
<dbReference type="InterPro" id="IPR018108">
    <property type="entry name" value="MCP_transmembrane"/>
</dbReference>
<keyword evidence="13" id="KW-1185">Reference proteome</keyword>
<dbReference type="PROSITE" id="PS50920">
    <property type="entry name" value="SOLCAR"/>
    <property type="match status" value="3"/>
</dbReference>
<dbReference type="InterPro" id="IPR023395">
    <property type="entry name" value="MCP_dom_sf"/>
</dbReference>
<dbReference type="GeneTree" id="ENSGT00940000161002"/>
<evidence type="ECO:0000256" key="1">
    <source>
        <dbReference type="ARBA" id="ARBA00004448"/>
    </source>
</evidence>
<keyword evidence="8" id="KW-0496">Mitochondrion</keyword>
<dbReference type="InterPro" id="IPR002067">
    <property type="entry name" value="MCP"/>
</dbReference>
<keyword evidence="9 10" id="KW-0472">Membrane</keyword>
<dbReference type="PRINTS" id="PR00926">
    <property type="entry name" value="MITOCARRIER"/>
</dbReference>
<dbReference type="STRING" id="244447.ENSCSEP00000006051"/>
<comment type="similarity">
    <text evidence="2 11">Belongs to the mitochondrial carrier (TC 2.A.29) family.</text>
</comment>
<evidence type="ECO:0000256" key="10">
    <source>
        <dbReference type="PROSITE-ProRule" id="PRU00282"/>
    </source>
</evidence>
<comment type="subcellular location">
    <subcellularLocation>
        <location evidence="1">Mitochondrion inner membrane</location>
        <topology evidence="1">Multi-pass membrane protein</topology>
    </subcellularLocation>
</comment>
<organism evidence="12 13">
    <name type="scientific">Cynoglossus semilaevis</name>
    <name type="common">Tongue sole</name>
    <dbReference type="NCBI Taxonomy" id="244447"/>
    <lineage>
        <taxon>Eukaryota</taxon>
        <taxon>Metazoa</taxon>
        <taxon>Chordata</taxon>
        <taxon>Craniata</taxon>
        <taxon>Vertebrata</taxon>
        <taxon>Euteleostomi</taxon>
        <taxon>Actinopterygii</taxon>
        <taxon>Neopterygii</taxon>
        <taxon>Teleostei</taxon>
        <taxon>Neoteleostei</taxon>
        <taxon>Acanthomorphata</taxon>
        <taxon>Carangaria</taxon>
        <taxon>Pleuronectiformes</taxon>
        <taxon>Pleuronectoidei</taxon>
        <taxon>Cynoglossidae</taxon>
        <taxon>Cynoglossinae</taxon>
        <taxon>Cynoglossus</taxon>
    </lineage>
</organism>
<evidence type="ECO:0000256" key="3">
    <source>
        <dbReference type="ARBA" id="ARBA00022448"/>
    </source>
</evidence>
<dbReference type="Gene3D" id="1.50.40.10">
    <property type="entry name" value="Mitochondrial carrier domain"/>
    <property type="match status" value="2"/>
</dbReference>
<dbReference type="FunFam" id="1.50.40.10:FF:000049">
    <property type="entry name" value="Solute carrier family 25 member 45"/>
    <property type="match status" value="1"/>
</dbReference>
<dbReference type="PANTHER" id="PTHR45624">
    <property type="entry name" value="MITOCHONDRIAL BASIC AMINO ACIDS TRANSPORTER-RELATED"/>
    <property type="match status" value="1"/>
</dbReference>
<dbReference type="SUPFAM" id="SSF103506">
    <property type="entry name" value="Mitochondrial carrier"/>
    <property type="match status" value="1"/>
</dbReference>
<evidence type="ECO:0000256" key="8">
    <source>
        <dbReference type="ARBA" id="ARBA00023128"/>
    </source>
</evidence>
<sequence>MPFLEFFAGTISGALGVAVGYPLDTVKVNVRLQTQSVYKGIFHCVAKTYRHEGFHGFFKGMAFPVMTTGVINSILFGSYSYALHYLTQGWDKSKKASNAQVLAAGCFSGLMQVSKSLFQCTLQIKKQFIGLHEDLPTDLVKVRLQGQTSSERYRGPVHCVAVILKGEGVRGLYRGGVPYILRDVPCFGLYFLPYEFTRKALTATGKDSDTFAVLVAGGVAGVTSWCLATPMDVIKSRLQMSGAGGPEYRGFLHCIRVSVREEGVRVLFKGLLLNSLRAFPVNAVTFLSYESLMKFFSVHL</sequence>
<keyword evidence="6" id="KW-0999">Mitochondrion inner membrane</keyword>
<dbReference type="InterPro" id="IPR050567">
    <property type="entry name" value="Mitochondrial_Carrier"/>
</dbReference>
<dbReference type="Proteomes" id="UP000265120">
    <property type="component" value="Chromosome 10"/>
</dbReference>
<feature type="repeat" description="Solcar" evidence="10">
    <location>
        <begin position="114"/>
        <end position="200"/>
    </location>
</feature>
<evidence type="ECO:0000256" key="2">
    <source>
        <dbReference type="ARBA" id="ARBA00006375"/>
    </source>
</evidence>
<feature type="repeat" description="Solcar" evidence="10">
    <location>
        <begin position="208"/>
        <end position="295"/>
    </location>
</feature>
<evidence type="ECO:0000256" key="7">
    <source>
        <dbReference type="ARBA" id="ARBA00022989"/>
    </source>
</evidence>
<evidence type="ECO:0000313" key="12">
    <source>
        <dbReference type="Ensembl" id="ENSCSEP00000006051.1"/>
    </source>
</evidence>
<keyword evidence="3 11" id="KW-0813">Transport</keyword>
<reference evidence="12 13" key="1">
    <citation type="journal article" date="2014" name="Nat. Genet.">
        <title>Whole-genome sequence of a flatfish provides insights into ZW sex chromosome evolution and adaptation to a benthic lifestyle.</title>
        <authorList>
            <person name="Chen S."/>
            <person name="Zhang G."/>
            <person name="Shao C."/>
            <person name="Huang Q."/>
            <person name="Liu G."/>
            <person name="Zhang P."/>
            <person name="Song W."/>
            <person name="An N."/>
            <person name="Chalopin D."/>
            <person name="Volff J.N."/>
            <person name="Hong Y."/>
            <person name="Li Q."/>
            <person name="Sha Z."/>
            <person name="Zhou H."/>
            <person name="Xie M."/>
            <person name="Yu Q."/>
            <person name="Liu Y."/>
            <person name="Xiang H."/>
            <person name="Wang N."/>
            <person name="Wu K."/>
            <person name="Yang C."/>
            <person name="Zhou Q."/>
            <person name="Liao X."/>
            <person name="Yang L."/>
            <person name="Hu Q."/>
            <person name="Zhang J."/>
            <person name="Meng L."/>
            <person name="Jin L."/>
            <person name="Tian Y."/>
            <person name="Lian J."/>
            <person name="Yang J."/>
            <person name="Miao G."/>
            <person name="Liu S."/>
            <person name="Liang Z."/>
            <person name="Yan F."/>
            <person name="Li Y."/>
            <person name="Sun B."/>
            <person name="Zhang H."/>
            <person name="Zhang J."/>
            <person name="Zhu Y."/>
            <person name="Du M."/>
            <person name="Zhao Y."/>
            <person name="Schartl M."/>
            <person name="Tang Q."/>
            <person name="Wang J."/>
        </authorList>
    </citation>
    <scope>NUCLEOTIDE SEQUENCE</scope>
</reference>
<dbReference type="Pfam" id="PF00153">
    <property type="entry name" value="Mito_carr"/>
    <property type="match status" value="3"/>
</dbReference>
<dbReference type="AlphaFoldDB" id="A0A3P8UZ54"/>
<proteinExistence type="inferred from homology"/>
<dbReference type="GO" id="GO:0022857">
    <property type="term" value="F:transmembrane transporter activity"/>
    <property type="evidence" value="ECO:0007669"/>
    <property type="project" value="TreeGrafter"/>
</dbReference>
<evidence type="ECO:0000256" key="11">
    <source>
        <dbReference type="RuleBase" id="RU000488"/>
    </source>
</evidence>
<keyword evidence="7" id="KW-1133">Transmembrane helix</keyword>
<evidence type="ECO:0000256" key="6">
    <source>
        <dbReference type="ARBA" id="ARBA00022792"/>
    </source>
</evidence>
<reference evidence="12" key="2">
    <citation type="submission" date="2025-08" db="UniProtKB">
        <authorList>
            <consortium name="Ensembl"/>
        </authorList>
    </citation>
    <scope>IDENTIFICATION</scope>
</reference>
<dbReference type="GO" id="GO:0005743">
    <property type="term" value="C:mitochondrial inner membrane"/>
    <property type="evidence" value="ECO:0007669"/>
    <property type="project" value="UniProtKB-SubCell"/>
</dbReference>
<accession>A0A3P8UZ54</accession>
<reference evidence="12" key="3">
    <citation type="submission" date="2025-09" db="UniProtKB">
        <authorList>
            <consortium name="Ensembl"/>
        </authorList>
    </citation>
    <scope>IDENTIFICATION</scope>
</reference>
<evidence type="ECO:0000256" key="4">
    <source>
        <dbReference type="ARBA" id="ARBA00022692"/>
    </source>
</evidence>
<protein>
    <submittedName>
        <fullName evidence="12">Solute carrier family 25 member 45</fullName>
    </submittedName>
</protein>
<keyword evidence="4 10" id="KW-0812">Transmembrane</keyword>
<feature type="repeat" description="Solcar" evidence="10">
    <location>
        <begin position="1"/>
        <end position="85"/>
    </location>
</feature>
<dbReference type="InParanoid" id="A0A3P8UZ54"/>
<dbReference type="PANTHER" id="PTHR45624:SF6">
    <property type="entry name" value="SOLUTE CARRIER FAMILY 25 MEMBER 45"/>
    <property type="match status" value="1"/>
</dbReference>
<name>A0A3P8UZ54_CYNSE</name>
<evidence type="ECO:0000256" key="5">
    <source>
        <dbReference type="ARBA" id="ARBA00022737"/>
    </source>
</evidence>